<keyword evidence="1" id="KW-0732">Signal</keyword>
<dbReference type="Proteomes" id="UP000182257">
    <property type="component" value="Unassembled WGS sequence"/>
</dbReference>
<organism evidence="3 4">
    <name type="scientific">Xylanibacter ruminicola</name>
    <name type="common">Prevotella ruminicola</name>
    <dbReference type="NCBI Taxonomy" id="839"/>
    <lineage>
        <taxon>Bacteria</taxon>
        <taxon>Pseudomonadati</taxon>
        <taxon>Bacteroidota</taxon>
        <taxon>Bacteroidia</taxon>
        <taxon>Bacteroidales</taxon>
        <taxon>Prevotellaceae</taxon>
        <taxon>Xylanibacter</taxon>
    </lineage>
</organism>
<dbReference type="RefSeq" id="WP_074759825.1">
    <property type="nucleotide sequence ID" value="NZ_FNRF01000001.1"/>
</dbReference>
<dbReference type="InterPro" id="IPR008969">
    <property type="entry name" value="CarboxyPept-like_regulatory"/>
</dbReference>
<dbReference type="EMBL" id="FNRF01000001">
    <property type="protein sequence ID" value="SDZ97475.1"/>
    <property type="molecule type" value="Genomic_DNA"/>
</dbReference>
<dbReference type="AlphaFoldDB" id="A0A1H3XDI3"/>
<accession>A0A1H3XDI3</accession>
<evidence type="ECO:0000256" key="1">
    <source>
        <dbReference type="SAM" id="SignalP"/>
    </source>
</evidence>
<sequence>MYNLIRSLLVLTFLFFTFSAAAQPDPEDRKLTIRGQVRDAELKEPMVQATIQLFAASDSTFVGGTVSNERGNFYLTAPSSGTYRIKISSVGYQTIEREITLRRNANQDLGNLLMETESIMLQEAVITGRAAQVIVKKDTILYNPEAYRTPEGSPIEELIKRIPGAEVDEDGNITINGKQVKKILLDGKEFMLGDVETALKNIPVSIIQNMKFYDQQSDESRITGIEDGEKETVLDFSIKKGMNRGYMTNLDLGGGTKHRYASRGMGSSFTDKTRFVLLGNFNNKEENAGWWNRRGLNSRKMLGTNFNFDDNDKLKIDASVRWNHRGGDNQTENAKEDFYSEGSTFSNTLTANYTRSDNWWGNLRFEWKPDSLTNILVRANGSYGTSDGTTQSMAATYDADPYLYATDPLNQLSVLKPYAINQNLNANLTYGENKNAWAMLQLYRRLNPRGRNIILRVESSAGDSENQSVSDNEVLLFRKQDQYGNDSTYYTARYNTTPADNWGYVLRTSYSEPLWKGAHLQLSYELRYNQNKSDRLTYDFSHMPTNIFEGIIPEYRTWDPWLHSVYDKLDDYLERDLSRYSEYKNYTHNVRLNLRHRVEKYDYNIGFLVQPQHSNFIQNYRGVYVDTVRNVTNLTPTFDFHYKFSDQSNLWLHYRGDTRQPEMTQLLDITDDSNPLYVTMGNPGLKPQFTSSLNGYYNNYIVRYKRSIVVYANYRHIRNSISNLVRYNPETGGSITRPENINGNWNVNAGFTFNTALDSTAHWNVGTDTRVRYNNLVSYVAQDKADAAKNTTRTTNLNERITMGYRNDWLEVSLDGQLNYQHTRNELQPTANLDTWQFNYGGQFLVRLPLDFELSMNLHERSRRGYNDASMNTNELIWNGQVSKPFLKNKSLIVALNFYDLLGQQSNYERWVNATGRSDTRFNSVNSYAMLHVRYRLNMFGGKIDTEGRYDKKWGGRDNRGRGGWRR</sequence>
<dbReference type="InterPro" id="IPR041700">
    <property type="entry name" value="OMP_b-brl_3"/>
</dbReference>
<dbReference type="SUPFAM" id="SSF56935">
    <property type="entry name" value="Porins"/>
    <property type="match status" value="1"/>
</dbReference>
<feature type="chain" id="PRO_5010158293" evidence="1">
    <location>
        <begin position="23"/>
        <end position="967"/>
    </location>
</feature>
<evidence type="ECO:0000313" key="4">
    <source>
        <dbReference type="Proteomes" id="UP000182257"/>
    </source>
</evidence>
<evidence type="ECO:0000259" key="2">
    <source>
        <dbReference type="Pfam" id="PF14905"/>
    </source>
</evidence>
<gene>
    <name evidence="3" type="ORF">SAMN05216462_0170</name>
</gene>
<dbReference type="SUPFAM" id="SSF49464">
    <property type="entry name" value="Carboxypeptidase regulatory domain-like"/>
    <property type="match status" value="1"/>
</dbReference>
<dbReference type="Pfam" id="PF13715">
    <property type="entry name" value="CarbopepD_reg_2"/>
    <property type="match status" value="1"/>
</dbReference>
<proteinExistence type="predicted"/>
<feature type="domain" description="Outer membrane protein beta-barrel" evidence="2">
    <location>
        <begin position="480"/>
        <end position="804"/>
    </location>
</feature>
<reference evidence="3 4" key="1">
    <citation type="submission" date="2016-10" db="EMBL/GenBank/DDBJ databases">
        <authorList>
            <person name="de Groot N.N."/>
        </authorList>
    </citation>
    <scope>NUCLEOTIDE SEQUENCE [LARGE SCALE GENOMIC DNA]</scope>
    <source>
        <strain evidence="3 4">D31d</strain>
    </source>
</reference>
<feature type="signal peptide" evidence="1">
    <location>
        <begin position="1"/>
        <end position="22"/>
    </location>
</feature>
<protein>
    <submittedName>
        <fullName evidence="3">CarboxypepD_reg-like domain-containing protein</fullName>
    </submittedName>
</protein>
<dbReference type="OrthoDB" id="603275at2"/>
<dbReference type="Gene3D" id="2.60.40.1120">
    <property type="entry name" value="Carboxypeptidase-like, regulatory domain"/>
    <property type="match status" value="1"/>
</dbReference>
<name>A0A1H3XDI3_XYLRU</name>
<evidence type="ECO:0000313" key="3">
    <source>
        <dbReference type="EMBL" id="SDZ97475.1"/>
    </source>
</evidence>
<dbReference type="Pfam" id="PF14905">
    <property type="entry name" value="OMP_b-brl_3"/>
    <property type="match status" value="1"/>
</dbReference>